<dbReference type="PANTHER" id="PTHR35446:SF3">
    <property type="entry name" value="CMD DOMAIN-CONTAINING PROTEIN"/>
    <property type="match status" value="1"/>
</dbReference>
<dbReference type="InterPro" id="IPR010195">
    <property type="entry name" value="Uncharacterised_peroxidase-rel"/>
</dbReference>
<dbReference type="Proteomes" id="UP000464178">
    <property type="component" value="Chromosome"/>
</dbReference>
<organism evidence="2 3">
    <name type="scientific">Gemmata massiliana</name>
    <dbReference type="NCBI Taxonomy" id="1210884"/>
    <lineage>
        <taxon>Bacteria</taxon>
        <taxon>Pseudomonadati</taxon>
        <taxon>Planctomycetota</taxon>
        <taxon>Planctomycetia</taxon>
        <taxon>Gemmatales</taxon>
        <taxon>Gemmataceae</taxon>
        <taxon>Gemmata</taxon>
    </lineage>
</organism>
<keyword evidence="2" id="KW-0575">Peroxidase</keyword>
<dbReference type="InterPro" id="IPR029032">
    <property type="entry name" value="AhpD-like"/>
</dbReference>
<dbReference type="InterPro" id="IPR004675">
    <property type="entry name" value="AhpD_core"/>
</dbReference>
<dbReference type="NCBIfam" id="TIGR00778">
    <property type="entry name" value="ahpD_dom"/>
    <property type="match status" value="1"/>
</dbReference>
<dbReference type="RefSeq" id="WP_162670935.1">
    <property type="nucleotide sequence ID" value="NZ_LR593886.1"/>
</dbReference>
<evidence type="ECO:0000313" key="2">
    <source>
        <dbReference type="EMBL" id="VTR96833.1"/>
    </source>
</evidence>
<dbReference type="AlphaFoldDB" id="A0A6P2D752"/>
<evidence type="ECO:0000313" key="3">
    <source>
        <dbReference type="Proteomes" id="UP000464178"/>
    </source>
</evidence>
<keyword evidence="2" id="KW-0560">Oxidoreductase</keyword>
<evidence type="ECO:0000259" key="1">
    <source>
        <dbReference type="Pfam" id="PF02627"/>
    </source>
</evidence>
<dbReference type="Pfam" id="PF02627">
    <property type="entry name" value="CMD"/>
    <property type="match status" value="1"/>
</dbReference>
<gene>
    <name evidence="2" type="ORF">SOIL9_10230</name>
</gene>
<accession>A0A6P2D752</accession>
<dbReference type="SUPFAM" id="SSF69118">
    <property type="entry name" value="AhpD-like"/>
    <property type="match status" value="1"/>
</dbReference>
<feature type="domain" description="Carboxymuconolactone decarboxylase-like" evidence="1">
    <location>
        <begin position="41"/>
        <end position="122"/>
    </location>
</feature>
<proteinExistence type="predicted"/>
<dbReference type="KEGG" id="gms:SOIL9_10230"/>
<name>A0A6P2D752_9BACT</name>
<keyword evidence="3" id="KW-1185">Reference proteome</keyword>
<dbReference type="InterPro" id="IPR003779">
    <property type="entry name" value="CMD-like"/>
</dbReference>
<dbReference type="PANTHER" id="PTHR35446">
    <property type="entry name" value="SI:CH211-175M2.5"/>
    <property type="match status" value="1"/>
</dbReference>
<dbReference type="EMBL" id="LR593886">
    <property type="protein sequence ID" value="VTR96833.1"/>
    <property type="molecule type" value="Genomic_DNA"/>
</dbReference>
<protein>
    <recommendedName>
        <fullName evidence="1">Carboxymuconolactone decarboxylase-like domain-containing protein</fullName>
    </recommendedName>
</protein>
<reference evidence="2 3" key="1">
    <citation type="submission" date="2019-05" db="EMBL/GenBank/DDBJ databases">
        <authorList>
            <consortium name="Science for Life Laboratories"/>
        </authorList>
    </citation>
    <scope>NUCLEOTIDE SEQUENCE [LARGE SCALE GENOMIC DNA]</scope>
    <source>
        <strain evidence="2">Soil9</strain>
    </source>
</reference>
<dbReference type="GO" id="GO:0051920">
    <property type="term" value="F:peroxiredoxin activity"/>
    <property type="evidence" value="ECO:0007669"/>
    <property type="project" value="InterPro"/>
</dbReference>
<dbReference type="NCBIfam" id="TIGR01926">
    <property type="entry name" value="peroxid_rel"/>
    <property type="match status" value="1"/>
</dbReference>
<dbReference type="Gene3D" id="1.20.1290.10">
    <property type="entry name" value="AhpD-like"/>
    <property type="match status" value="1"/>
</dbReference>
<sequence length="189" mass="20226">MSRLNQLHPDTATGRAKELLTAVKGKLGLVPNMTRAMANSPAVLDGYLQFSGALSKGVLSAKLREQIALTVSQANGCNYCLGAHSAVGKMVGLTAEQIRDSRLGTAVDPKTDAVLRFARRVVETRGRVDDGDVNEIREAGFGDDAIAEVIAHVALNVFTNYFNEAVKTDLDFPKAEALPDQRLQASTAE</sequence>